<evidence type="ECO:0000313" key="2">
    <source>
        <dbReference type="Proteomes" id="UP000234275"/>
    </source>
</evidence>
<dbReference type="Proteomes" id="UP000234275">
    <property type="component" value="Unassembled WGS sequence"/>
</dbReference>
<keyword evidence="2" id="KW-1185">Reference proteome</keyword>
<accession>A0A2I2FVP8</accession>
<organism evidence="1 2">
    <name type="scientific">Aspergillus steynii IBT 23096</name>
    <dbReference type="NCBI Taxonomy" id="1392250"/>
    <lineage>
        <taxon>Eukaryota</taxon>
        <taxon>Fungi</taxon>
        <taxon>Dikarya</taxon>
        <taxon>Ascomycota</taxon>
        <taxon>Pezizomycotina</taxon>
        <taxon>Eurotiomycetes</taxon>
        <taxon>Eurotiomycetidae</taxon>
        <taxon>Eurotiales</taxon>
        <taxon>Aspergillaceae</taxon>
        <taxon>Aspergillus</taxon>
        <taxon>Aspergillus subgen. Circumdati</taxon>
    </lineage>
</organism>
<sequence>MPNPRLLNWGPLANVNPRGIDRKDKGLGQICACYDFGGGVGLGDSFAIHSIAAFSSGRKLRQDGSLGDAELAEAATAVTQLLPVWINLEDVAPGQFSSLPHPTHDPAMPGKTHPLDHPPWFLVNAAASRNHCILGQDCAVESLLMVLRQPWCVLEICCCDTQTVTRVSKFAIIAEKIYPGNYTIAIKLFSHELETRIVDRTRTLDCNINCLDDRLDDWMVPHPTLAMVRTLYTDLFFHGRHSRNPFWLCLMVVCAVSLNLAFSDLAGYLFDDANYRSTLQCLEKTTLLALPPELRKTNSVSEDKFLRMQASKKSPFWRTRPRRSTSDISLYNSAGRQEALNRSDSRHGPLSYHRLILLHRVILKRLQESIA</sequence>
<gene>
    <name evidence="1" type="ORF">P170DRAFT_480396</name>
</gene>
<dbReference type="GeneID" id="36561470"/>
<dbReference type="EMBL" id="MSFO01000009">
    <property type="protein sequence ID" value="PLB44646.1"/>
    <property type="molecule type" value="Genomic_DNA"/>
</dbReference>
<comment type="caution">
    <text evidence="1">The sequence shown here is derived from an EMBL/GenBank/DDBJ whole genome shotgun (WGS) entry which is preliminary data.</text>
</comment>
<proteinExistence type="predicted"/>
<evidence type="ECO:0000313" key="1">
    <source>
        <dbReference type="EMBL" id="PLB44646.1"/>
    </source>
</evidence>
<reference evidence="1 2" key="1">
    <citation type="submission" date="2016-12" db="EMBL/GenBank/DDBJ databases">
        <title>The genomes of Aspergillus section Nigri reveals drivers in fungal speciation.</title>
        <authorList>
            <consortium name="DOE Joint Genome Institute"/>
            <person name="Vesth T.C."/>
            <person name="Nybo J."/>
            <person name="Theobald S."/>
            <person name="Brandl J."/>
            <person name="Frisvad J.C."/>
            <person name="Nielsen K.F."/>
            <person name="Lyhne E.K."/>
            <person name="Kogle M.E."/>
            <person name="Kuo A."/>
            <person name="Riley R."/>
            <person name="Clum A."/>
            <person name="Nolan M."/>
            <person name="Lipzen A."/>
            <person name="Salamov A."/>
            <person name="Henrissat B."/>
            <person name="Wiebenga A."/>
            <person name="De Vries R.P."/>
            <person name="Grigoriev I.V."/>
            <person name="Mortensen U.H."/>
            <person name="Andersen M.R."/>
            <person name="Baker S.E."/>
        </authorList>
    </citation>
    <scope>NUCLEOTIDE SEQUENCE [LARGE SCALE GENOMIC DNA]</scope>
    <source>
        <strain evidence="1 2">IBT 23096</strain>
    </source>
</reference>
<name>A0A2I2FVP8_9EURO</name>
<dbReference type="RefSeq" id="XP_024699948.1">
    <property type="nucleotide sequence ID" value="XM_024853772.1"/>
</dbReference>
<dbReference type="VEuPathDB" id="FungiDB:P170DRAFT_480396"/>
<protein>
    <submittedName>
        <fullName evidence="1">Uncharacterized protein</fullName>
    </submittedName>
</protein>
<dbReference type="AlphaFoldDB" id="A0A2I2FVP8"/>
<dbReference type="OrthoDB" id="4467587at2759"/>